<dbReference type="InterPro" id="IPR000683">
    <property type="entry name" value="Gfo/Idh/MocA-like_OxRdtase_N"/>
</dbReference>
<sequence>MVRVGIVGVGNTIGIAGNHIDGYLRVPEAKITAVYDIIRERAAGYIEKFGLEGAKACESYEELLDLVDAVSICTPNASHIELTVQALKAGKHVLCEKPFGVDALECQKALNYAEMSGRVCMIGLCYRGIPGYMYLKKLIDDGSLGKIFYIRQSLGGNRIANPQVKLEWRMQKELSGPGAMADFGSHMLDIGDMLIRDTVGPITEVQCMSGIMVEERDRVHGNGRGSVDNDDVAMFSARTRDGVLLSYTASRIGSRHTVEVYGSGGNAVFDGADHFSLQIQKKDPEGGYLGAPECVKVPEEMYLINENVPKTPFAINFYFEIKQFIDAIEKGTPVDTDFQRGIYIQKLIDALQESSDCGCSVPIDFE</sequence>
<gene>
    <name evidence="4" type="primary">gfo_2</name>
    <name evidence="4" type="ORF">ERS852407_02910</name>
</gene>
<evidence type="ECO:0000313" key="4">
    <source>
        <dbReference type="EMBL" id="CUO47169.1"/>
    </source>
</evidence>
<protein>
    <submittedName>
        <fullName evidence="4">Oxidoreductase domain-containing protein</fullName>
        <ecNumber evidence="4">1.1.99.28</ecNumber>
    </submittedName>
</protein>
<dbReference type="Pfam" id="PF01408">
    <property type="entry name" value="GFO_IDH_MocA"/>
    <property type="match status" value="1"/>
</dbReference>
<evidence type="ECO:0000256" key="1">
    <source>
        <dbReference type="ARBA" id="ARBA00023002"/>
    </source>
</evidence>
<name>A0A174FEQ4_9FIRM</name>
<dbReference type="Gene3D" id="3.30.360.10">
    <property type="entry name" value="Dihydrodipicolinate Reductase, domain 2"/>
    <property type="match status" value="1"/>
</dbReference>
<dbReference type="SUPFAM" id="SSF51735">
    <property type="entry name" value="NAD(P)-binding Rossmann-fold domains"/>
    <property type="match status" value="1"/>
</dbReference>
<evidence type="ECO:0000313" key="5">
    <source>
        <dbReference type="Proteomes" id="UP000095651"/>
    </source>
</evidence>
<accession>A0A174FEQ4</accession>
<reference evidence="4 5" key="1">
    <citation type="submission" date="2015-09" db="EMBL/GenBank/DDBJ databases">
        <authorList>
            <consortium name="Pathogen Informatics"/>
        </authorList>
    </citation>
    <scope>NUCLEOTIDE SEQUENCE [LARGE SCALE GENOMIC DNA]</scope>
    <source>
        <strain evidence="4 5">2789STDY5608850</strain>
    </source>
</reference>
<dbReference type="EMBL" id="CYZE01000007">
    <property type="protein sequence ID" value="CUO47169.1"/>
    <property type="molecule type" value="Genomic_DNA"/>
</dbReference>
<dbReference type="RefSeq" id="WP_055656189.1">
    <property type="nucleotide sequence ID" value="NZ_CABIXC010000007.1"/>
</dbReference>
<dbReference type="AlphaFoldDB" id="A0A174FEQ4"/>
<organism evidence="4 5">
    <name type="scientific">Hungatella hathewayi</name>
    <dbReference type="NCBI Taxonomy" id="154046"/>
    <lineage>
        <taxon>Bacteria</taxon>
        <taxon>Bacillati</taxon>
        <taxon>Bacillota</taxon>
        <taxon>Clostridia</taxon>
        <taxon>Lachnospirales</taxon>
        <taxon>Lachnospiraceae</taxon>
        <taxon>Hungatella</taxon>
    </lineage>
</organism>
<dbReference type="SUPFAM" id="SSF55347">
    <property type="entry name" value="Glyceraldehyde-3-phosphate dehydrogenase-like, C-terminal domain"/>
    <property type="match status" value="1"/>
</dbReference>
<dbReference type="GO" id="GO:0000166">
    <property type="term" value="F:nucleotide binding"/>
    <property type="evidence" value="ECO:0007669"/>
    <property type="project" value="InterPro"/>
</dbReference>
<dbReference type="Pfam" id="PF22725">
    <property type="entry name" value="GFO_IDH_MocA_C3"/>
    <property type="match status" value="1"/>
</dbReference>
<dbReference type="InterPro" id="IPR055170">
    <property type="entry name" value="GFO_IDH_MocA-like_dom"/>
</dbReference>
<feature type="domain" description="Gfo/Idh/MocA-like oxidoreductase N-terminal" evidence="2">
    <location>
        <begin position="2"/>
        <end position="123"/>
    </location>
</feature>
<dbReference type="Gene3D" id="3.40.50.720">
    <property type="entry name" value="NAD(P)-binding Rossmann-like Domain"/>
    <property type="match status" value="1"/>
</dbReference>
<dbReference type="PANTHER" id="PTHR43818">
    <property type="entry name" value="BCDNA.GH03377"/>
    <property type="match status" value="1"/>
</dbReference>
<keyword evidence="1 4" id="KW-0560">Oxidoreductase</keyword>
<proteinExistence type="predicted"/>
<dbReference type="InterPro" id="IPR036291">
    <property type="entry name" value="NAD(P)-bd_dom_sf"/>
</dbReference>
<dbReference type="EC" id="1.1.99.28" evidence="4"/>
<evidence type="ECO:0000259" key="3">
    <source>
        <dbReference type="Pfam" id="PF22725"/>
    </source>
</evidence>
<dbReference type="Proteomes" id="UP000095651">
    <property type="component" value="Unassembled WGS sequence"/>
</dbReference>
<feature type="domain" description="GFO/IDH/MocA-like oxidoreductase" evidence="3">
    <location>
        <begin position="132"/>
        <end position="267"/>
    </location>
</feature>
<dbReference type="PANTHER" id="PTHR43818:SF11">
    <property type="entry name" value="BCDNA.GH03377"/>
    <property type="match status" value="1"/>
</dbReference>
<dbReference type="GO" id="GO:0047061">
    <property type="term" value="F:glucose-fructose oxidoreductase activity"/>
    <property type="evidence" value="ECO:0007669"/>
    <property type="project" value="UniProtKB-EC"/>
</dbReference>
<evidence type="ECO:0000259" key="2">
    <source>
        <dbReference type="Pfam" id="PF01408"/>
    </source>
</evidence>
<dbReference type="InterPro" id="IPR050463">
    <property type="entry name" value="Gfo/Idh/MocA_oxidrdct_glycsds"/>
</dbReference>